<feature type="transmembrane region" description="Helical" evidence="10">
    <location>
        <begin position="540"/>
        <end position="563"/>
    </location>
</feature>
<feature type="domain" description="Peptidase M50" evidence="12">
    <location>
        <begin position="482"/>
        <end position="864"/>
    </location>
</feature>
<comment type="subcellular location">
    <subcellularLocation>
        <location evidence="2">Endomembrane system</location>
        <topology evidence="2">Multi-pass membrane protein</topology>
    </subcellularLocation>
</comment>
<evidence type="ECO:0000256" key="3">
    <source>
        <dbReference type="ARBA" id="ARBA00012347"/>
    </source>
</evidence>
<feature type="domain" description="Peptidase M50" evidence="12">
    <location>
        <begin position="3"/>
        <end position="145"/>
    </location>
</feature>
<dbReference type="EMBL" id="PDUG01000003">
    <property type="protein sequence ID" value="PIC43010.1"/>
    <property type="molecule type" value="Genomic_DNA"/>
</dbReference>
<dbReference type="GO" id="GO:0012505">
    <property type="term" value="C:endomembrane system"/>
    <property type="evidence" value="ECO:0007669"/>
    <property type="project" value="UniProtKB-SubCell"/>
</dbReference>
<dbReference type="STRING" id="1611254.A0A2G5UU13"/>
<evidence type="ECO:0000256" key="1">
    <source>
        <dbReference type="ARBA" id="ARBA00001350"/>
    </source>
</evidence>
<evidence type="ECO:0000256" key="9">
    <source>
        <dbReference type="ARBA" id="ARBA00045828"/>
    </source>
</evidence>
<comment type="function">
    <text evidence="9">Zinc metalloprotease that mediates intramembrane proteolysis of proteins such as ATF6, ATF6B, SREBF1/SREBP1 and SREBF2/SREBP2. Catalyzes the second step in the proteolytic activation of the sterol regulatory element-binding proteins (SREBPs) SREBF1/SREBP1 and SREBF2/SREBP2: cleaves SREBPs within the first transmembrane segment, thereby releasing the N-terminal segment with a portion of the transmembrane segment attached. Mature N-terminal SREBP fragments shuttle to the nucleus and activate gene transcription. Also mediates the second step in the proteolytic activation of the cyclic AMP-dependent transcription factor ATF-6 (ATF6 and ATF6B). Involved in intramembrane proteolysis during bone formation. In astrocytes and osteoblasts, upon DNA damage and ER stress, mediates the second step of the regulated intramembrane proteolytic activation of the transcription factor CREB3L1, leading to the inhibition of cell-cycle progression.</text>
</comment>
<evidence type="ECO:0000256" key="5">
    <source>
        <dbReference type="ARBA" id="ARBA00022692"/>
    </source>
</evidence>
<dbReference type="EC" id="3.4.24.85" evidence="3"/>
<accession>A0A2G5UU13</accession>
<evidence type="ECO:0000313" key="14">
    <source>
        <dbReference type="Proteomes" id="UP000230233"/>
    </source>
</evidence>
<evidence type="ECO:0000256" key="2">
    <source>
        <dbReference type="ARBA" id="ARBA00004127"/>
    </source>
</evidence>
<dbReference type="AlphaFoldDB" id="A0A2G5UU13"/>
<proteinExistence type="predicted"/>
<dbReference type="InterPro" id="IPR001193">
    <property type="entry name" value="MBTPS2"/>
</dbReference>
<evidence type="ECO:0000313" key="13">
    <source>
        <dbReference type="EMBL" id="PIC43010.1"/>
    </source>
</evidence>
<evidence type="ECO:0000256" key="10">
    <source>
        <dbReference type="SAM" id="Phobius"/>
    </source>
</evidence>
<dbReference type="Pfam" id="PF02163">
    <property type="entry name" value="Peptidase_M50"/>
    <property type="match status" value="2"/>
</dbReference>
<dbReference type="GO" id="GO:0031293">
    <property type="term" value="P:membrane protein intracellular domain proteolysis"/>
    <property type="evidence" value="ECO:0007669"/>
    <property type="project" value="TreeGrafter"/>
</dbReference>
<evidence type="ECO:0000256" key="11">
    <source>
        <dbReference type="SAM" id="SignalP"/>
    </source>
</evidence>
<evidence type="ECO:0000256" key="8">
    <source>
        <dbReference type="ARBA" id="ARBA00032658"/>
    </source>
</evidence>
<keyword evidence="5 10" id="KW-0812">Transmembrane</keyword>
<keyword evidence="14" id="KW-1185">Reference proteome</keyword>
<dbReference type="GO" id="GO:0004222">
    <property type="term" value="F:metalloendopeptidase activity"/>
    <property type="evidence" value="ECO:0007669"/>
    <property type="project" value="InterPro"/>
</dbReference>
<sequence>MTVLVLAAVFHELGHAWAAISNGVTVNGFGIFILAVYPGAFTDIEPVTLKRASAFRRLQIFGAGIWHNLLLALLALTVFHLTPIILSPILTQGNGVSVRAIDARSGLSNPKTGLVSGDIVKSIDECDVETVADWWRCIRASKNMHNGRCVDKEAVEAATAFNHRTEADEILCCDEFNVTTAHVCFEREEKVPKRMETQTRAPQLNALLGLEGHDDVPYGAAGTGQVEDKTITKYSCLHARHVVEQAVCNVSEPCKKEEADREKVCVYPALHNGTRLVKIGLGNRAKPILFVGQLNEVSLRVAQFEPYLHLCHRYGIEVSPFQLRFYVTSPPKETILLNEKADILDDEKKSGSDLFFEESRRSECRNLLVRVWFACGVLASIICLFGMTAYMSHLLLKDVGQWVTTTRPKTQAYRGMEYRSMHEVLTSISPREVKTTTEQMQNPVIVDSAEYDMIEDGQKSSSRGLVPIIPGFNLPWSHIPIFMTVLVLAAVFHELGHAWAAISNGVTVNGFGIFILAVYPGAFTDIEPVTLKRASAFRRLQIFGAGIWHNLLLALLALTVFHLTPIILSPILTQGNGVSVRAIDARSGLSNPKTGLVSGDIVKSIDECDVETVADWWRCIRASKNMHNGRCVDKEAVEAATAFNHRTEADEILCCDEFNVTTAHVCFEREEKVPKRMETQTRAPQLNALLGLEGHDDVPYGAAGTGQVEDKTITKYSCLHARHVVEQAVCNVSEPCKKEEADREKVCVYPALHNGTRLVKIGLGNRAKPILFVGQLNEMLQMVSISPWTPRFSFVQISWLEHFELAVKYMFTLSLALGLFNAMPVYALDGQFIVRTLLKSSGFSVKRRELIQYIVLTFGTAVLILNVLIGFLKLVIN</sequence>
<dbReference type="GO" id="GO:0016020">
    <property type="term" value="C:membrane"/>
    <property type="evidence" value="ECO:0007669"/>
    <property type="project" value="InterPro"/>
</dbReference>
<dbReference type="Proteomes" id="UP000230233">
    <property type="component" value="Chromosome III"/>
</dbReference>
<feature type="transmembrane region" description="Helical" evidence="10">
    <location>
        <begin position="60"/>
        <end position="81"/>
    </location>
</feature>
<feature type="transmembrane region" description="Helical" evidence="10">
    <location>
        <begin position="498"/>
        <end position="519"/>
    </location>
</feature>
<evidence type="ECO:0000256" key="4">
    <source>
        <dbReference type="ARBA" id="ARBA00014400"/>
    </source>
</evidence>
<protein>
    <recommendedName>
        <fullName evidence="4">Membrane-bound transcription factor site-2 protease</fullName>
        <ecNumber evidence="3">3.4.24.85</ecNumber>
    </recommendedName>
    <alternativeName>
        <fullName evidence="8">Endopeptidase S2P</fullName>
    </alternativeName>
</protein>
<evidence type="ECO:0000259" key="12">
    <source>
        <dbReference type="Pfam" id="PF02163"/>
    </source>
</evidence>
<feature type="chain" id="PRO_5013862209" description="Membrane-bound transcription factor site-2 protease" evidence="11">
    <location>
        <begin position="19"/>
        <end position="877"/>
    </location>
</feature>
<name>A0A2G5UU13_9PELO</name>
<comment type="caution">
    <text evidence="13">The sequence shown here is derived from an EMBL/GenBank/DDBJ whole genome shotgun (WGS) entry which is preliminary data.</text>
</comment>
<reference evidence="14" key="1">
    <citation type="submission" date="2017-10" db="EMBL/GenBank/DDBJ databases">
        <title>Rapid genome shrinkage in a self-fertile nematode reveals novel sperm competition proteins.</title>
        <authorList>
            <person name="Yin D."/>
            <person name="Schwarz E.M."/>
            <person name="Thomas C.G."/>
            <person name="Felde R.L."/>
            <person name="Korf I.F."/>
            <person name="Cutter A.D."/>
            <person name="Schartner C.M."/>
            <person name="Ralston E.J."/>
            <person name="Meyer B.J."/>
            <person name="Haag E.S."/>
        </authorList>
    </citation>
    <scope>NUCLEOTIDE SEQUENCE [LARGE SCALE GENOMIC DNA]</scope>
    <source>
        <strain evidence="14">JU1422</strain>
    </source>
</reference>
<comment type="catalytic activity">
    <reaction evidence="1">
        <text>Cleaves several transcription factors that are type-2 transmembrane proteins within membrane-spanning domains. Known substrates include sterol regulatory element-binding protein (SREBP) -1, SREBP-2 and forms of the transcriptional activator ATF6. SREBP-2 is cleaved at the site 477-DRSRILL-|-CVLTFLCLSFNPLTSLLQWGGA-505. The residues Asn-Pro, 11 residues distal to the site of cleavage in the membrane-spanning domain, are important for cleavage by S2P endopeptidase. Replacement of either of these residues does not prevent cleavage, but there is no cleavage if both of these residues are replaced.</text>
        <dbReference type="EC" id="3.4.24.85"/>
    </reaction>
</comment>
<gene>
    <name evidence="13" type="primary">Cnig_chr_III.g9901</name>
    <name evidence="13" type="ORF">B9Z55_009901</name>
</gene>
<feature type="transmembrane region" description="Helical" evidence="10">
    <location>
        <begin position="472"/>
        <end position="492"/>
    </location>
</feature>
<evidence type="ECO:0000256" key="6">
    <source>
        <dbReference type="ARBA" id="ARBA00022989"/>
    </source>
</evidence>
<feature type="signal peptide" evidence="11">
    <location>
        <begin position="1"/>
        <end position="18"/>
    </location>
</feature>
<keyword evidence="6 10" id="KW-1133">Transmembrane helix</keyword>
<evidence type="ECO:0000256" key="7">
    <source>
        <dbReference type="ARBA" id="ARBA00023136"/>
    </source>
</evidence>
<keyword evidence="11" id="KW-0732">Signal</keyword>
<dbReference type="PANTHER" id="PTHR13325:SF3">
    <property type="entry name" value="MEMBRANE-BOUND TRANSCRIPTION FACTOR SITE-2 PROTEASE"/>
    <property type="match status" value="1"/>
</dbReference>
<dbReference type="GO" id="GO:0005737">
    <property type="term" value="C:cytoplasm"/>
    <property type="evidence" value="ECO:0007669"/>
    <property type="project" value="TreeGrafter"/>
</dbReference>
<feature type="transmembrane region" description="Helical" evidence="10">
    <location>
        <begin position="367"/>
        <end position="387"/>
    </location>
</feature>
<feature type="transmembrane region" description="Helical" evidence="10">
    <location>
        <begin position="850"/>
        <end position="876"/>
    </location>
</feature>
<dbReference type="GO" id="GO:1905897">
    <property type="term" value="P:regulation of response to endoplasmic reticulum stress"/>
    <property type="evidence" value="ECO:0007669"/>
    <property type="project" value="TreeGrafter"/>
</dbReference>
<dbReference type="PRINTS" id="PR01000">
    <property type="entry name" value="SREBPS2PTASE"/>
</dbReference>
<dbReference type="PANTHER" id="PTHR13325">
    <property type="entry name" value="PROTEASE M50 MEMBRANE-BOUND TRANSCRIPTION FACTOR SITE 2 PROTEASE"/>
    <property type="match status" value="1"/>
</dbReference>
<dbReference type="OrthoDB" id="69989at2759"/>
<dbReference type="InterPro" id="IPR008915">
    <property type="entry name" value="Peptidase_M50"/>
</dbReference>
<organism evidence="13 14">
    <name type="scientific">Caenorhabditis nigoni</name>
    <dbReference type="NCBI Taxonomy" id="1611254"/>
    <lineage>
        <taxon>Eukaryota</taxon>
        <taxon>Metazoa</taxon>
        <taxon>Ecdysozoa</taxon>
        <taxon>Nematoda</taxon>
        <taxon>Chromadorea</taxon>
        <taxon>Rhabditida</taxon>
        <taxon>Rhabditina</taxon>
        <taxon>Rhabditomorpha</taxon>
        <taxon>Rhabditoidea</taxon>
        <taxon>Rhabditidae</taxon>
        <taxon>Peloderinae</taxon>
        <taxon>Caenorhabditis</taxon>
    </lineage>
</organism>
<keyword evidence="7 10" id="KW-0472">Membrane</keyword>